<evidence type="ECO:0000313" key="3">
    <source>
        <dbReference type="Proteomes" id="UP000182054"/>
    </source>
</evidence>
<sequence>MRYVFGAIDQVSAQIDAKQAALNAKLDELRQIITPLVADWEGAASESYQDKQRQWDAAALELNQVLEQVGTAVSRGNADMQAREAANRGMFV</sequence>
<evidence type="ECO:0000313" key="2">
    <source>
        <dbReference type="EMBL" id="SFA41379.1"/>
    </source>
</evidence>
<accession>A0A1I0SPF6</accession>
<evidence type="ECO:0000256" key="1">
    <source>
        <dbReference type="RuleBase" id="RU362001"/>
    </source>
</evidence>
<dbReference type="EMBL" id="FOJN01000002">
    <property type="protein sequence ID" value="SFA41379.1"/>
    <property type="molecule type" value="Genomic_DNA"/>
</dbReference>
<dbReference type="AlphaFoldDB" id="A0A1I0SPF6"/>
<comment type="similarity">
    <text evidence="1">Belongs to the WXG100 family.</text>
</comment>
<dbReference type="NCBIfam" id="TIGR03930">
    <property type="entry name" value="WXG100_ESAT6"/>
    <property type="match status" value="1"/>
</dbReference>
<dbReference type="InterPro" id="IPR036689">
    <property type="entry name" value="ESAT-6-like_sf"/>
</dbReference>
<name>A0A1I0SPF6_9NOCA</name>
<dbReference type="Proteomes" id="UP000182054">
    <property type="component" value="Unassembled WGS sequence"/>
</dbReference>
<dbReference type="Gene3D" id="1.10.287.1060">
    <property type="entry name" value="ESAT-6-like"/>
    <property type="match status" value="1"/>
</dbReference>
<dbReference type="OrthoDB" id="3387628at2"/>
<dbReference type="GeneID" id="85484545"/>
<reference evidence="2 3" key="1">
    <citation type="submission" date="2016-10" db="EMBL/GenBank/DDBJ databases">
        <authorList>
            <person name="de Groot N.N."/>
        </authorList>
    </citation>
    <scope>NUCLEOTIDE SEQUENCE [LARGE SCALE GENOMIC DNA]</scope>
    <source>
        <strain evidence="2 3">DSM 44908</strain>
    </source>
</reference>
<organism evidence="2 3">
    <name type="scientific">Rhodococcoides kroppenstedtii</name>
    <dbReference type="NCBI Taxonomy" id="293050"/>
    <lineage>
        <taxon>Bacteria</taxon>
        <taxon>Bacillati</taxon>
        <taxon>Actinomycetota</taxon>
        <taxon>Actinomycetes</taxon>
        <taxon>Mycobacteriales</taxon>
        <taxon>Nocardiaceae</taxon>
        <taxon>Rhodococcoides</taxon>
    </lineage>
</organism>
<protein>
    <recommendedName>
        <fullName evidence="1">ESAT-6-like protein</fullName>
    </recommendedName>
</protein>
<proteinExistence type="inferred from homology"/>
<dbReference type="InterPro" id="IPR010310">
    <property type="entry name" value="T7SS_ESAT-6-like"/>
</dbReference>
<dbReference type="RefSeq" id="WP_068148789.1">
    <property type="nucleotide sequence ID" value="NZ_FOJN01000002.1"/>
</dbReference>
<dbReference type="SUPFAM" id="SSF140453">
    <property type="entry name" value="EsxAB dimer-like"/>
    <property type="match status" value="1"/>
</dbReference>
<gene>
    <name evidence="2" type="ORF">SAMN05444374_10266</name>
</gene>
<dbReference type="Pfam" id="PF06013">
    <property type="entry name" value="WXG100"/>
    <property type="match status" value="1"/>
</dbReference>